<evidence type="ECO:0000313" key="3">
    <source>
        <dbReference type="Proteomes" id="UP001501358"/>
    </source>
</evidence>
<feature type="compositionally biased region" description="Low complexity" evidence="1">
    <location>
        <begin position="53"/>
        <end position="79"/>
    </location>
</feature>
<evidence type="ECO:0000313" key="2">
    <source>
        <dbReference type="EMBL" id="GAA2490856.1"/>
    </source>
</evidence>
<gene>
    <name evidence="2" type="ORF">GCM10010406_28730</name>
</gene>
<dbReference type="EMBL" id="BAAATA010000014">
    <property type="protein sequence ID" value="GAA2490856.1"/>
    <property type="molecule type" value="Genomic_DNA"/>
</dbReference>
<name>A0ABN3LYH0_9ACTN</name>
<feature type="region of interest" description="Disordered" evidence="1">
    <location>
        <begin position="34"/>
        <end position="125"/>
    </location>
</feature>
<protein>
    <submittedName>
        <fullName evidence="2">Uncharacterized protein</fullName>
    </submittedName>
</protein>
<proteinExistence type="predicted"/>
<comment type="caution">
    <text evidence="2">The sequence shown here is derived from an EMBL/GenBank/DDBJ whole genome shotgun (WGS) entry which is preliminary data.</text>
</comment>
<organism evidence="2 3">
    <name type="scientific">Streptomyces thermolineatus</name>
    <dbReference type="NCBI Taxonomy" id="44033"/>
    <lineage>
        <taxon>Bacteria</taxon>
        <taxon>Bacillati</taxon>
        <taxon>Actinomycetota</taxon>
        <taxon>Actinomycetes</taxon>
        <taxon>Kitasatosporales</taxon>
        <taxon>Streptomycetaceae</taxon>
        <taxon>Streptomyces</taxon>
    </lineage>
</organism>
<keyword evidence="3" id="KW-1185">Reference proteome</keyword>
<evidence type="ECO:0000256" key="1">
    <source>
        <dbReference type="SAM" id="MobiDB-lite"/>
    </source>
</evidence>
<feature type="compositionally biased region" description="Low complexity" evidence="1">
    <location>
        <begin position="103"/>
        <end position="114"/>
    </location>
</feature>
<reference evidence="2 3" key="1">
    <citation type="journal article" date="2019" name="Int. J. Syst. Evol. Microbiol.">
        <title>The Global Catalogue of Microorganisms (GCM) 10K type strain sequencing project: providing services to taxonomists for standard genome sequencing and annotation.</title>
        <authorList>
            <consortium name="The Broad Institute Genomics Platform"/>
            <consortium name="The Broad Institute Genome Sequencing Center for Infectious Disease"/>
            <person name="Wu L."/>
            <person name="Ma J."/>
        </authorList>
    </citation>
    <scope>NUCLEOTIDE SEQUENCE [LARGE SCALE GENOMIC DNA]</scope>
    <source>
        <strain evidence="2 3">JCM 6307</strain>
    </source>
</reference>
<sequence length="125" mass="12412">MQGAGGLPLGGQQPVQVAVELLGQGERGQRLVHGRAVDDDGVPAGRLPGTPCGPGQRGPAQGAQQGELLGAGEFGEFLGVQRPRAQEGQEGLRGALEVRRPAAEVPAGVGAGRPQAGNPGDGGGR</sequence>
<dbReference type="Proteomes" id="UP001501358">
    <property type="component" value="Unassembled WGS sequence"/>
</dbReference>
<accession>A0ABN3LYH0</accession>